<evidence type="ECO:0008006" key="3">
    <source>
        <dbReference type="Google" id="ProtNLM"/>
    </source>
</evidence>
<comment type="caution">
    <text evidence="1">The sequence shown here is derived from an EMBL/GenBank/DDBJ whole genome shotgun (WGS) entry which is preliminary data.</text>
</comment>
<dbReference type="Proteomes" id="UP000676310">
    <property type="component" value="Unassembled WGS sequence"/>
</dbReference>
<evidence type="ECO:0000313" key="2">
    <source>
        <dbReference type="Proteomes" id="UP000676310"/>
    </source>
</evidence>
<organism evidence="1 2">
    <name type="scientific">Alternaria atra</name>
    <dbReference type="NCBI Taxonomy" id="119953"/>
    <lineage>
        <taxon>Eukaryota</taxon>
        <taxon>Fungi</taxon>
        <taxon>Dikarya</taxon>
        <taxon>Ascomycota</taxon>
        <taxon>Pezizomycotina</taxon>
        <taxon>Dothideomycetes</taxon>
        <taxon>Pleosporomycetidae</taxon>
        <taxon>Pleosporales</taxon>
        <taxon>Pleosporineae</taxon>
        <taxon>Pleosporaceae</taxon>
        <taxon>Alternaria</taxon>
        <taxon>Alternaria sect. Ulocladioides</taxon>
    </lineage>
</organism>
<dbReference type="EMBL" id="CAJRGZ010000019">
    <property type="protein sequence ID" value="CAG5159254.1"/>
    <property type="molecule type" value="Genomic_DNA"/>
</dbReference>
<dbReference type="GeneID" id="67017276"/>
<proteinExistence type="predicted"/>
<dbReference type="InterPro" id="IPR011333">
    <property type="entry name" value="SKP1/BTB/POZ_sf"/>
</dbReference>
<sequence length="219" mass="24844">MANTFSVSSTTLFNNHILSDIKLKQIYKDTEATESSMELHHDPSELFEFMLKFMYSDNYDKDVLAKLAAGDMNERGFLSSNIYGLADKYDVPKLYKPACEDLEVLLLGGASNWKFVSTMATQYYENQPKADTPMGRVIVSVILANYVDKIHTADFEKTLLAYPVLAADIALNLQRKKHLNVMLGYTLITRNCCRIKSALNLTVLRRGYLGHVIVRTARR</sequence>
<dbReference type="RefSeq" id="XP_043169046.1">
    <property type="nucleotide sequence ID" value="XM_043313111.1"/>
</dbReference>
<evidence type="ECO:0000313" key="1">
    <source>
        <dbReference type="EMBL" id="CAG5159254.1"/>
    </source>
</evidence>
<dbReference type="Gene3D" id="3.30.710.10">
    <property type="entry name" value="Potassium Channel Kv1.1, Chain A"/>
    <property type="match status" value="1"/>
</dbReference>
<gene>
    <name evidence="1" type="ORF">ALTATR162_LOCUS5492</name>
</gene>
<keyword evidence="2" id="KW-1185">Reference proteome</keyword>
<reference evidence="1" key="1">
    <citation type="submission" date="2021-05" db="EMBL/GenBank/DDBJ databases">
        <authorList>
            <person name="Stam R."/>
        </authorList>
    </citation>
    <scope>NUCLEOTIDE SEQUENCE</scope>
    <source>
        <strain evidence="1">CS162</strain>
    </source>
</reference>
<dbReference type="OrthoDB" id="6359816at2759"/>
<dbReference type="AlphaFoldDB" id="A0A8J2MZZ0"/>
<accession>A0A8J2MZZ0</accession>
<protein>
    <recommendedName>
        <fullName evidence="3">BTB domain-containing protein</fullName>
    </recommendedName>
</protein>
<name>A0A8J2MZZ0_9PLEO</name>